<comment type="similarity">
    <text evidence="8">Belongs to the NAD kinase family.</text>
</comment>
<feature type="binding site" evidence="8">
    <location>
        <position position="161"/>
    </location>
    <ligand>
        <name>NAD(+)</name>
        <dbReference type="ChEBI" id="CHEBI:57540"/>
    </ligand>
</feature>
<dbReference type="FunFam" id="2.60.200.30:FF:000009">
    <property type="entry name" value="Poly(P)/ATP NAD kinase"/>
    <property type="match status" value="1"/>
</dbReference>
<protein>
    <recommendedName>
        <fullName evidence="8">NAD kinase</fullName>
        <ecNumber evidence="8">2.7.1.23</ecNumber>
    </recommendedName>
    <alternativeName>
        <fullName evidence="8">ATP-dependent NAD kinase</fullName>
    </alternativeName>
</protein>
<comment type="subcellular location">
    <subcellularLocation>
        <location evidence="8">Cytoplasm</location>
    </subcellularLocation>
</comment>
<dbReference type="PANTHER" id="PTHR20275">
    <property type="entry name" value="NAD KINASE"/>
    <property type="match status" value="1"/>
</dbReference>
<organism evidence="9 11">
    <name type="scientific">Bathymodiolus thermophilus thioautotrophic gill symbiont</name>
    <dbReference type="NCBI Taxonomy" id="2360"/>
    <lineage>
        <taxon>Bacteria</taxon>
        <taxon>Pseudomonadati</taxon>
        <taxon>Pseudomonadota</taxon>
        <taxon>Gammaproteobacteria</taxon>
        <taxon>sulfur-oxidizing symbionts</taxon>
    </lineage>
</organism>
<dbReference type="Pfam" id="PF01513">
    <property type="entry name" value="NAD_kinase"/>
    <property type="match status" value="1"/>
</dbReference>
<keyword evidence="4 8" id="KW-0067">ATP-binding</keyword>
<dbReference type="EC" id="2.7.1.23" evidence="8"/>
<dbReference type="HAMAP" id="MF_00361">
    <property type="entry name" value="NAD_kinase"/>
    <property type="match status" value="1"/>
</dbReference>
<dbReference type="Gene3D" id="2.60.200.30">
    <property type="entry name" value="Probable inorganic polyphosphate/atp-NAD kinase, domain 2"/>
    <property type="match status" value="1"/>
</dbReference>
<name>A0A3G3IJ28_9GAMM</name>
<evidence type="ECO:0000313" key="9">
    <source>
        <dbReference type="EMBL" id="AYQ55857.1"/>
    </source>
</evidence>
<comment type="cofactor">
    <cofactor evidence="8">
        <name>a divalent metal cation</name>
        <dbReference type="ChEBI" id="CHEBI:60240"/>
    </cofactor>
</comment>
<feature type="binding site" evidence="8">
    <location>
        <begin position="59"/>
        <end position="60"/>
    </location>
    <ligand>
        <name>NAD(+)</name>
        <dbReference type="ChEBI" id="CHEBI:57540"/>
    </ligand>
</feature>
<feature type="binding site" evidence="8">
    <location>
        <begin position="133"/>
        <end position="134"/>
    </location>
    <ligand>
        <name>NAD(+)</name>
        <dbReference type="ChEBI" id="CHEBI:57540"/>
    </ligand>
</feature>
<dbReference type="RefSeq" id="WP_241832140.1">
    <property type="nucleotide sequence ID" value="NZ_MIQH01000618.1"/>
</dbReference>
<dbReference type="PANTHER" id="PTHR20275:SF0">
    <property type="entry name" value="NAD KINASE"/>
    <property type="match status" value="1"/>
</dbReference>
<evidence type="ECO:0000313" key="10">
    <source>
        <dbReference type="EMBL" id="CAB5500091.1"/>
    </source>
</evidence>
<dbReference type="EMBL" id="CAESAQ020000059">
    <property type="protein sequence ID" value="CAB5500091.1"/>
    <property type="molecule type" value="Genomic_DNA"/>
</dbReference>
<evidence type="ECO:0000256" key="8">
    <source>
        <dbReference type="HAMAP-Rule" id="MF_00361"/>
    </source>
</evidence>
<dbReference type="AlphaFoldDB" id="A0A3G3IJ28"/>
<evidence type="ECO:0000313" key="12">
    <source>
        <dbReference type="Proteomes" id="UP000643672"/>
    </source>
</evidence>
<evidence type="ECO:0000256" key="1">
    <source>
        <dbReference type="ARBA" id="ARBA00022679"/>
    </source>
</evidence>
<feature type="binding site" evidence="8">
    <location>
        <position position="233"/>
    </location>
    <ligand>
        <name>NAD(+)</name>
        <dbReference type="ChEBI" id="CHEBI:57540"/>
    </ligand>
</feature>
<keyword evidence="1 8" id="KW-0808">Transferase</keyword>
<evidence type="ECO:0000256" key="2">
    <source>
        <dbReference type="ARBA" id="ARBA00022741"/>
    </source>
</evidence>
<evidence type="ECO:0000313" key="11">
    <source>
        <dbReference type="Proteomes" id="UP000278334"/>
    </source>
</evidence>
<feature type="binding site" evidence="8">
    <location>
        <position position="163"/>
    </location>
    <ligand>
        <name>NAD(+)</name>
        <dbReference type="ChEBI" id="CHEBI:57540"/>
    </ligand>
</feature>
<dbReference type="GO" id="GO:0051287">
    <property type="term" value="F:NAD binding"/>
    <property type="evidence" value="ECO:0007669"/>
    <property type="project" value="UniProtKB-ARBA"/>
</dbReference>
<proteinExistence type="inferred from homology"/>
<evidence type="ECO:0000256" key="6">
    <source>
        <dbReference type="ARBA" id="ARBA00023027"/>
    </source>
</evidence>
<dbReference type="NCBIfam" id="NF002306">
    <property type="entry name" value="PRK01231.1"/>
    <property type="match status" value="1"/>
</dbReference>
<dbReference type="GO" id="GO:0046872">
    <property type="term" value="F:metal ion binding"/>
    <property type="evidence" value="ECO:0007669"/>
    <property type="project" value="UniProtKB-UniRule"/>
</dbReference>
<dbReference type="GO" id="GO:0005737">
    <property type="term" value="C:cytoplasm"/>
    <property type="evidence" value="ECO:0007669"/>
    <property type="project" value="UniProtKB-SubCell"/>
</dbReference>
<reference evidence="9 11" key="1">
    <citation type="submission" date="2017-11" db="EMBL/GenBank/DDBJ databases">
        <title>Genome sequence of the bacterial symbiont EPR9N from a vent mussel Bathymodiolus thermophilus.</title>
        <authorList>
            <person name="Won Y.-J."/>
        </authorList>
    </citation>
    <scope>NUCLEOTIDE SEQUENCE [LARGE SCALE GENOMIC DNA]</scope>
    <source>
        <strain evidence="9 11">EPR9N</strain>
    </source>
</reference>
<comment type="catalytic activity">
    <reaction evidence="7 8">
        <text>NAD(+) + ATP = ADP + NADP(+) + H(+)</text>
        <dbReference type="Rhea" id="RHEA:18629"/>
        <dbReference type="ChEBI" id="CHEBI:15378"/>
        <dbReference type="ChEBI" id="CHEBI:30616"/>
        <dbReference type="ChEBI" id="CHEBI:57540"/>
        <dbReference type="ChEBI" id="CHEBI:58349"/>
        <dbReference type="ChEBI" id="CHEBI:456216"/>
        <dbReference type="EC" id="2.7.1.23"/>
    </reaction>
</comment>
<evidence type="ECO:0000256" key="5">
    <source>
        <dbReference type="ARBA" id="ARBA00022857"/>
    </source>
</evidence>
<feature type="active site" description="Proton acceptor" evidence="8">
    <location>
        <position position="59"/>
    </location>
</feature>
<evidence type="ECO:0000256" key="3">
    <source>
        <dbReference type="ARBA" id="ARBA00022777"/>
    </source>
</evidence>
<evidence type="ECO:0000256" key="4">
    <source>
        <dbReference type="ARBA" id="ARBA00022840"/>
    </source>
</evidence>
<dbReference type="GO" id="GO:0005524">
    <property type="term" value="F:ATP binding"/>
    <property type="evidence" value="ECO:0007669"/>
    <property type="project" value="UniProtKB-KW"/>
</dbReference>
<keyword evidence="2 8" id="KW-0547">Nucleotide-binding</keyword>
<keyword evidence="12" id="KW-1185">Reference proteome</keyword>
<dbReference type="GO" id="GO:0003951">
    <property type="term" value="F:NAD+ kinase activity"/>
    <property type="evidence" value="ECO:0007669"/>
    <property type="project" value="UniProtKB-UniRule"/>
</dbReference>
<keyword evidence="6 8" id="KW-0520">NAD</keyword>
<keyword evidence="3 8" id="KW-0418">Kinase</keyword>
<evidence type="ECO:0000256" key="7">
    <source>
        <dbReference type="ARBA" id="ARBA00047925"/>
    </source>
</evidence>
<dbReference type="Gene3D" id="3.40.50.10330">
    <property type="entry name" value="Probable inorganic polyphosphate/atp-NAD kinase, domain 1"/>
    <property type="match status" value="1"/>
</dbReference>
<keyword evidence="8" id="KW-0963">Cytoplasm</keyword>
<dbReference type="GO" id="GO:0006741">
    <property type="term" value="P:NADP+ biosynthetic process"/>
    <property type="evidence" value="ECO:0007669"/>
    <property type="project" value="UniProtKB-UniRule"/>
</dbReference>
<dbReference type="InterPro" id="IPR017437">
    <property type="entry name" value="ATP-NAD_kinase_PpnK-typ_C"/>
</dbReference>
<dbReference type="Proteomes" id="UP000278334">
    <property type="component" value="Chromosome"/>
</dbReference>
<reference evidence="10 12" key="2">
    <citation type="submission" date="2020-05" db="EMBL/GenBank/DDBJ databases">
        <authorList>
            <person name="Petersen J."/>
            <person name="Sayavedra L."/>
        </authorList>
    </citation>
    <scope>NUCLEOTIDE SEQUENCE [LARGE SCALE GENOMIC DNA]</scope>
    <source>
        <strain evidence="10">B thermophilus SOXS</strain>
    </source>
</reference>
<dbReference type="InterPro" id="IPR002504">
    <property type="entry name" value="NADK"/>
</dbReference>
<dbReference type="KEGG" id="bthg:MS2017_0096"/>
<accession>A0A3G3IJ28</accession>
<comment type="caution">
    <text evidence="8">Lacks conserved residue(s) required for the propagation of feature annotation.</text>
</comment>
<dbReference type="SUPFAM" id="SSF111331">
    <property type="entry name" value="NAD kinase/diacylglycerol kinase-like"/>
    <property type="match status" value="1"/>
</dbReference>
<dbReference type="Pfam" id="PF20143">
    <property type="entry name" value="NAD_kinase_C"/>
    <property type="match status" value="1"/>
</dbReference>
<comment type="function">
    <text evidence="8">Involved in the regulation of the intracellular balance of NAD and NADP, and is a key enzyme in the biosynthesis of NADP. Catalyzes specifically the phosphorylation on 2'-hydroxyl of the adenosine moiety of NAD to yield NADP.</text>
</comment>
<gene>
    <name evidence="8" type="primary">nadK</name>
    <name evidence="9" type="ORF">MS2017_0096</name>
    <name evidence="10" type="ORF">THERMOS_1147</name>
</gene>
<keyword evidence="5 8" id="KW-0521">NADP</keyword>
<feature type="binding site" evidence="8">
    <location>
        <begin position="174"/>
        <end position="179"/>
    </location>
    <ligand>
        <name>NAD(+)</name>
        <dbReference type="ChEBI" id="CHEBI:57540"/>
    </ligand>
</feature>
<dbReference type="GO" id="GO:0019674">
    <property type="term" value="P:NAD+ metabolic process"/>
    <property type="evidence" value="ECO:0007669"/>
    <property type="project" value="InterPro"/>
</dbReference>
<feature type="binding site" evidence="8">
    <location>
        <position position="144"/>
    </location>
    <ligand>
        <name>NAD(+)</name>
        <dbReference type="ChEBI" id="CHEBI:57540"/>
    </ligand>
</feature>
<sequence length="277" mass="30190">MEKSNMFHTIGIITKPNDPRSNDKAKELSALLKGKGVDVVQGDKQIAEQADLIIVVGGDGSLLNTARTFVDNKIPILGINLGRLGFLADVPATSMVDIVTEVLNGDFTQEKRHLLSCKIEQDGKILGQFLALNDVVVHRAETLKMIEFDLLIDGKFVNNQRADGLIVTTPTGSTAYALSSGGPIMHPGVNAIGLVSICPHTMSHRPLLVPGDSEVVIQVKDLDNGAIVSFDGQTSMAVSVGQDICLHQYRNLIHLLHPKNYDYFEIIRSKLHWGHKL</sequence>
<dbReference type="Proteomes" id="UP000643672">
    <property type="component" value="Unassembled WGS sequence"/>
</dbReference>
<dbReference type="EMBL" id="CP024634">
    <property type="protein sequence ID" value="AYQ55857.1"/>
    <property type="molecule type" value="Genomic_DNA"/>
</dbReference>
<dbReference type="InterPro" id="IPR016064">
    <property type="entry name" value="NAD/diacylglycerol_kinase_sf"/>
</dbReference>
<dbReference type="InterPro" id="IPR017438">
    <property type="entry name" value="ATP-NAD_kinase_N"/>
</dbReference>